<keyword evidence="3" id="KW-1185">Reference proteome</keyword>
<sequence length="229" mass="26466">MYQVTKKSRDHIPSYSWCSEKLRTLPKKYERLADKKTVKPVLAEAMLNCFRIKLIETVEACTIGSSSDSEDEWISEDNRYTLGNQEPALKIRFNDGRKYIEEKIVEGPVLEKESEPLNHGIRDVFQYYPGDDCISLPELKYTSSDVSQVNSLPTISTITDGFTFPIPLPHNRKKSSSPRHSNHRRKIHLKDLIHSTESCDFSLYGKRPSDPFNFLLPSDEQPTKRIRFL</sequence>
<reference evidence="3" key="1">
    <citation type="submission" date="2017-01" db="EMBL/GenBank/DDBJ databases">
        <authorList>
            <person name="Wang Y."/>
            <person name="White M."/>
            <person name="Kvist S."/>
            <person name="Moncalvo J.-M."/>
        </authorList>
    </citation>
    <scope>NUCLEOTIDE SEQUENCE [LARGE SCALE GENOMIC DNA]</scope>
    <source>
        <strain evidence="3">COL-18-3</strain>
    </source>
</reference>
<evidence type="ECO:0000313" key="2">
    <source>
        <dbReference type="EMBL" id="OMH80266.1"/>
    </source>
</evidence>
<gene>
    <name evidence="2" type="ORF">AX774_g6300</name>
</gene>
<evidence type="ECO:0000256" key="1">
    <source>
        <dbReference type="SAM" id="MobiDB-lite"/>
    </source>
</evidence>
<dbReference type="Proteomes" id="UP000188320">
    <property type="component" value="Unassembled WGS sequence"/>
</dbReference>
<accession>A0A1R1PH12</accession>
<comment type="caution">
    <text evidence="2">The sequence shown here is derived from an EMBL/GenBank/DDBJ whole genome shotgun (WGS) entry which is preliminary data.</text>
</comment>
<organism evidence="2 3">
    <name type="scientific">Zancudomyces culisetae</name>
    <name type="common">Gut fungus</name>
    <name type="synonym">Smittium culisetae</name>
    <dbReference type="NCBI Taxonomy" id="1213189"/>
    <lineage>
        <taxon>Eukaryota</taxon>
        <taxon>Fungi</taxon>
        <taxon>Fungi incertae sedis</taxon>
        <taxon>Zoopagomycota</taxon>
        <taxon>Kickxellomycotina</taxon>
        <taxon>Harpellomycetes</taxon>
        <taxon>Harpellales</taxon>
        <taxon>Legeriomycetaceae</taxon>
        <taxon>Zancudomyces</taxon>
    </lineage>
</organism>
<feature type="region of interest" description="Disordered" evidence="1">
    <location>
        <begin position="167"/>
        <end position="187"/>
    </location>
</feature>
<proteinExistence type="predicted"/>
<dbReference type="AlphaFoldDB" id="A0A1R1PH12"/>
<name>A0A1R1PH12_ZANCU</name>
<feature type="compositionally biased region" description="Basic residues" evidence="1">
    <location>
        <begin position="170"/>
        <end position="187"/>
    </location>
</feature>
<protein>
    <submittedName>
        <fullName evidence="2">Uncharacterized protein</fullName>
    </submittedName>
</protein>
<dbReference type="EMBL" id="LSSK01001247">
    <property type="protein sequence ID" value="OMH80266.1"/>
    <property type="molecule type" value="Genomic_DNA"/>
</dbReference>
<evidence type="ECO:0000313" key="3">
    <source>
        <dbReference type="Proteomes" id="UP000188320"/>
    </source>
</evidence>